<sequence length="52" mass="5691">MLVLCLAMGLSVGSAKCYDYDRVDIDFLPSFPSLLPGRRQVVVGDWSKGGKE</sequence>
<keyword evidence="1" id="KW-0732">Signal</keyword>
<evidence type="ECO:0000256" key="1">
    <source>
        <dbReference type="SAM" id="SignalP"/>
    </source>
</evidence>
<dbReference type="AlphaFoldDB" id="A0A0E9S1R6"/>
<dbReference type="EMBL" id="GBXM01073425">
    <property type="protein sequence ID" value="JAH35152.1"/>
    <property type="molecule type" value="Transcribed_RNA"/>
</dbReference>
<accession>A0A0E9S1R6</accession>
<feature type="signal peptide" evidence="1">
    <location>
        <begin position="1"/>
        <end position="17"/>
    </location>
</feature>
<reference evidence="2" key="1">
    <citation type="submission" date="2014-11" db="EMBL/GenBank/DDBJ databases">
        <authorList>
            <person name="Amaro Gonzalez C."/>
        </authorList>
    </citation>
    <scope>NUCLEOTIDE SEQUENCE</scope>
</reference>
<organism evidence="2">
    <name type="scientific">Anguilla anguilla</name>
    <name type="common">European freshwater eel</name>
    <name type="synonym">Muraena anguilla</name>
    <dbReference type="NCBI Taxonomy" id="7936"/>
    <lineage>
        <taxon>Eukaryota</taxon>
        <taxon>Metazoa</taxon>
        <taxon>Chordata</taxon>
        <taxon>Craniata</taxon>
        <taxon>Vertebrata</taxon>
        <taxon>Euteleostomi</taxon>
        <taxon>Actinopterygii</taxon>
        <taxon>Neopterygii</taxon>
        <taxon>Teleostei</taxon>
        <taxon>Anguilliformes</taxon>
        <taxon>Anguillidae</taxon>
        <taxon>Anguilla</taxon>
    </lineage>
</organism>
<proteinExistence type="predicted"/>
<protein>
    <submittedName>
        <fullName evidence="2">Uncharacterized protein</fullName>
    </submittedName>
</protein>
<evidence type="ECO:0000313" key="2">
    <source>
        <dbReference type="EMBL" id="JAH35152.1"/>
    </source>
</evidence>
<name>A0A0E9S1R6_ANGAN</name>
<feature type="chain" id="PRO_5002432242" evidence="1">
    <location>
        <begin position="18"/>
        <end position="52"/>
    </location>
</feature>
<reference evidence="2" key="2">
    <citation type="journal article" date="2015" name="Fish Shellfish Immunol.">
        <title>Early steps in the European eel (Anguilla anguilla)-Vibrio vulnificus interaction in the gills: Role of the RtxA13 toxin.</title>
        <authorList>
            <person name="Callol A."/>
            <person name="Pajuelo D."/>
            <person name="Ebbesson L."/>
            <person name="Teles M."/>
            <person name="MacKenzie S."/>
            <person name="Amaro C."/>
        </authorList>
    </citation>
    <scope>NUCLEOTIDE SEQUENCE</scope>
</reference>